<protein>
    <submittedName>
        <fullName evidence="2">Uncharacterized protein</fullName>
    </submittedName>
</protein>
<reference evidence="2" key="1">
    <citation type="journal article" date="2023" name="G3 (Bethesda)">
        <title>A reference genome for the long-term kleptoplast-retaining sea slug Elysia crispata morphotype clarki.</title>
        <authorList>
            <person name="Eastman K.E."/>
            <person name="Pendleton A.L."/>
            <person name="Shaikh M.A."/>
            <person name="Suttiyut T."/>
            <person name="Ogas R."/>
            <person name="Tomko P."/>
            <person name="Gavelis G."/>
            <person name="Widhalm J.R."/>
            <person name="Wisecaver J.H."/>
        </authorList>
    </citation>
    <scope>NUCLEOTIDE SEQUENCE</scope>
    <source>
        <strain evidence="2">ECLA1</strain>
    </source>
</reference>
<keyword evidence="1" id="KW-1133">Transmembrane helix</keyword>
<keyword evidence="3" id="KW-1185">Reference proteome</keyword>
<organism evidence="2 3">
    <name type="scientific">Elysia crispata</name>
    <name type="common">lettuce slug</name>
    <dbReference type="NCBI Taxonomy" id="231223"/>
    <lineage>
        <taxon>Eukaryota</taxon>
        <taxon>Metazoa</taxon>
        <taxon>Spiralia</taxon>
        <taxon>Lophotrochozoa</taxon>
        <taxon>Mollusca</taxon>
        <taxon>Gastropoda</taxon>
        <taxon>Heterobranchia</taxon>
        <taxon>Euthyneura</taxon>
        <taxon>Panpulmonata</taxon>
        <taxon>Sacoglossa</taxon>
        <taxon>Placobranchoidea</taxon>
        <taxon>Plakobranchidae</taxon>
        <taxon>Elysia</taxon>
    </lineage>
</organism>
<evidence type="ECO:0000313" key="2">
    <source>
        <dbReference type="EMBL" id="KAK3776590.1"/>
    </source>
</evidence>
<sequence>MSAQSDSKQQSGIFDFYGRNTLLVFLNIVGIYGTALVIVHIIIPWCKNNLEIRSNGAIGYRRKKKFGPRRTPLLLLALREEERVKSKLTYFARRSVGNLIDQNGFESPVNPWLSEHESYQLSQWCDKAIGSATPMPTPSSGEISAGDGPDMELMSIALKRPKTLQ</sequence>
<keyword evidence="1" id="KW-0812">Transmembrane</keyword>
<feature type="transmembrane region" description="Helical" evidence="1">
    <location>
        <begin position="21"/>
        <end position="45"/>
    </location>
</feature>
<name>A0AAE0ZWB2_9GAST</name>
<dbReference type="Proteomes" id="UP001283361">
    <property type="component" value="Unassembled WGS sequence"/>
</dbReference>
<accession>A0AAE0ZWB2</accession>
<dbReference type="EMBL" id="JAWDGP010003196">
    <property type="protein sequence ID" value="KAK3776590.1"/>
    <property type="molecule type" value="Genomic_DNA"/>
</dbReference>
<keyword evidence="1" id="KW-0472">Membrane</keyword>
<comment type="caution">
    <text evidence="2">The sequence shown here is derived from an EMBL/GenBank/DDBJ whole genome shotgun (WGS) entry which is preliminary data.</text>
</comment>
<dbReference type="AlphaFoldDB" id="A0AAE0ZWB2"/>
<evidence type="ECO:0000256" key="1">
    <source>
        <dbReference type="SAM" id="Phobius"/>
    </source>
</evidence>
<gene>
    <name evidence="2" type="ORF">RRG08_012709</name>
</gene>
<proteinExistence type="predicted"/>
<evidence type="ECO:0000313" key="3">
    <source>
        <dbReference type="Proteomes" id="UP001283361"/>
    </source>
</evidence>